<keyword evidence="2" id="KW-1185">Reference proteome</keyword>
<name>A0ACB9L1U7_9MYRT</name>
<reference evidence="2" key="1">
    <citation type="journal article" date="2023" name="Front. Plant Sci.">
        <title>Chromosomal-level genome assembly of Melastoma candidum provides insights into trichome evolution.</title>
        <authorList>
            <person name="Zhong Y."/>
            <person name="Wu W."/>
            <person name="Sun C."/>
            <person name="Zou P."/>
            <person name="Liu Y."/>
            <person name="Dai S."/>
            <person name="Zhou R."/>
        </authorList>
    </citation>
    <scope>NUCLEOTIDE SEQUENCE [LARGE SCALE GENOMIC DNA]</scope>
</reference>
<sequence>MAGIVTSEEASASNPLDLPARTICHVCQKQFSQYTCPRCNSRYCSLECYKSHSIRCTESFMKENVVEELRQARPDDATKRKMLDILKRLHAEEEEDGMDEGDFGMSEETVQKILSGGPISLNDLSAEERKRFQRAMASGELSKMIEPWDPWWTKPSARMIRLGPGGKRLVQPLASEEASGSSKSKEDSEEEFPPGPDSPLPSLSKLTTTEPSPFLAIHLVDIIYSYCFTLRLYNGDWQSDALGSAMVVLSISSVLANGGQPESMAEAISNCLEQACSPAYRHVGGLKFGMALVDDVAALLSLGTPGLICALSDLRRLLDAGLTELKKEKSPRVEVKNKFKSATRKVYFVMCWANGQPAEVWSTTAAILSAEKGALIHRGGGVENANRGDKVEEGRKVLIEEVQ</sequence>
<protein>
    <submittedName>
        <fullName evidence="1">Uncharacterized protein</fullName>
    </submittedName>
</protein>
<proteinExistence type="predicted"/>
<dbReference type="EMBL" id="CM042891">
    <property type="protein sequence ID" value="KAI4303617.1"/>
    <property type="molecule type" value="Genomic_DNA"/>
</dbReference>
<evidence type="ECO:0000313" key="1">
    <source>
        <dbReference type="EMBL" id="KAI4303617.1"/>
    </source>
</evidence>
<evidence type="ECO:0000313" key="2">
    <source>
        <dbReference type="Proteomes" id="UP001057402"/>
    </source>
</evidence>
<comment type="caution">
    <text evidence="1">The sequence shown here is derived from an EMBL/GenBank/DDBJ whole genome shotgun (WGS) entry which is preliminary data.</text>
</comment>
<accession>A0ACB9L1U7</accession>
<gene>
    <name evidence="1" type="ORF">MLD38_039225</name>
</gene>
<organism evidence="1 2">
    <name type="scientific">Melastoma candidum</name>
    <dbReference type="NCBI Taxonomy" id="119954"/>
    <lineage>
        <taxon>Eukaryota</taxon>
        <taxon>Viridiplantae</taxon>
        <taxon>Streptophyta</taxon>
        <taxon>Embryophyta</taxon>
        <taxon>Tracheophyta</taxon>
        <taxon>Spermatophyta</taxon>
        <taxon>Magnoliopsida</taxon>
        <taxon>eudicotyledons</taxon>
        <taxon>Gunneridae</taxon>
        <taxon>Pentapetalae</taxon>
        <taxon>rosids</taxon>
        <taxon>malvids</taxon>
        <taxon>Myrtales</taxon>
        <taxon>Melastomataceae</taxon>
        <taxon>Melastomatoideae</taxon>
        <taxon>Melastomateae</taxon>
        <taxon>Melastoma</taxon>
    </lineage>
</organism>
<dbReference type="Proteomes" id="UP001057402">
    <property type="component" value="Chromosome 12"/>
</dbReference>